<organism evidence="3 4">
    <name type="scientific">Capsella rubella</name>
    <dbReference type="NCBI Taxonomy" id="81985"/>
    <lineage>
        <taxon>Eukaryota</taxon>
        <taxon>Viridiplantae</taxon>
        <taxon>Streptophyta</taxon>
        <taxon>Embryophyta</taxon>
        <taxon>Tracheophyta</taxon>
        <taxon>Spermatophyta</taxon>
        <taxon>Magnoliopsida</taxon>
        <taxon>eudicotyledons</taxon>
        <taxon>Gunneridae</taxon>
        <taxon>Pentapetalae</taxon>
        <taxon>rosids</taxon>
        <taxon>malvids</taxon>
        <taxon>Brassicales</taxon>
        <taxon>Brassicaceae</taxon>
        <taxon>Camelineae</taxon>
        <taxon>Capsella</taxon>
    </lineage>
</organism>
<proteinExistence type="predicted"/>
<feature type="signal peptide" evidence="2">
    <location>
        <begin position="1"/>
        <end position="27"/>
    </location>
</feature>
<dbReference type="Proteomes" id="UP000029121">
    <property type="component" value="Unassembled WGS sequence"/>
</dbReference>
<evidence type="ECO:0000256" key="2">
    <source>
        <dbReference type="SAM" id="SignalP"/>
    </source>
</evidence>
<gene>
    <name evidence="3" type="ORF">CARUB_v10010761mg</name>
</gene>
<feature type="chain" id="PRO_5004343594" description="Transmembrane protein" evidence="2">
    <location>
        <begin position="28"/>
        <end position="91"/>
    </location>
</feature>
<evidence type="ECO:0000313" key="3">
    <source>
        <dbReference type="EMBL" id="EOA37238.1"/>
    </source>
</evidence>
<evidence type="ECO:0000313" key="4">
    <source>
        <dbReference type="Proteomes" id="UP000029121"/>
    </source>
</evidence>
<dbReference type="EMBL" id="KB870805">
    <property type="protein sequence ID" value="EOA37238.1"/>
    <property type="molecule type" value="Genomic_DNA"/>
</dbReference>
<reference evidence="4" key="1">
    <citation type="journal article" date="2013" name="Nat. Genet.">
        <title>The Capsella rubella genome and the genomic consequences of rapid mating system evolution.</title>
        <authorList>
            <person name="Slotte T."/>
            <person name="Hazzouri K.M."/>
            <person name="Agren J.A."/>
            <person name="Koenig D."/>
            <person name="Maumus F."/>
            <person name="Guo Y.L."/>
            <person name="Steige K."/>
            <person name="Platts A.E."/>
            <person name="Escobar J.S."/>
            <person name="Newman L.K."/>
            <person name="Wang W."/>
            <person name="Mandakova T."/>
            <person name="Vello E."/>
            <person name="Smith L.M."/>
            <person name="Henz S.R."/>
            <person name="Steffen J."/>
            <person name="Takuno S."/>
            <person name="Brandvain Y."/>
            <person name="Coop G."/>
            <person name="Andolfatto P."/>
            <person name="Hu T.T."/>
            <person name="Blanchette M."/>
            <person name="Clark R.M."/>
            <person name="Quesneville H."/>
            <person name="Nordborg M."/>
            <person name="Gaut B.S."/>
            <person name="Lysak M.A."/>
            <person name="Jenkins J."/>
            <person name="Grimwood J."/>
            <person name="Chapman J."/>
            <person name="Prochnik S."/>
            <person name="Shu S."/>
            <person name="Rokhsar D."/>
            <person name="Schmutz J."/>
            <person name="Weigel D."/>
            <person name="Wright S.I."/>
        </authorList>
    </citation>
    <scope>NUCLEOTIDE SEQUENCE [LARGE SCALE GENOMIC DNA]</scope>
    <source>
        <strain evidence="4">cv. Monte Gargano</strain>
    </source>
</reference>
<name>R0IJU1_9BRAS</name>
<evidence type="ECO:0008006" key="5">
    <source>
        <dbReference type="Google" id="ProtNLM"/>
    </source>
</evidence>
<protein>
    <recommendedName>
        <fullName evidence="5">Transmembrane protein</fullName>
    </recommendedName>
</protein>
<keyword evidence="4" id="KW-1185">Reference proteome</keyword>
<accession>R0IJU1</accession>
<feature type="region of interest" description="Disordered" evidence="1">
    <location>
        <begin position="67"/>
        <end position="91"/>
    </location>
</feature>
<keyword evidence="2" id="KW-0732">Signal</keyword>
<sequence length="91" mass="10011">MTSSIVIPIPLFFLLLLVSPHMNEALGAKTELGKLGGLKTNHPDQVMMVQRIPRISIPRRFLASRCPPYKRCKRSPGPHPNSSKGTDGLGH</sequence>
<dbReference type="AlphaFoldDB" id="R0IJU1"/>
<evidence type="ECO:0000256" key="1">
    <source>
        <dbReference type="SAM" id="MobiDB-lite"/>
    </source>
</evidence>